<feature type="region of interest" description="Disordered" evidence="1">
    <location>
        <begin position="75"/>
        <end position="97"/>
    </location>
</feature>
<evidence type="ECO:0000256" key="1">
    <source>
        <dbReference type="SAM" id="MobiDB-lite"/>
    </source>
</evidence>
<sequence>MSSAPRILRVVPHGPVTRPEHSLPVFAVVRWADGENEEVPAIAVAWTREAVQIEWEAPGQGLRFDWVPARDIRRAGTKRPAVDDSPPRSVAGKKNRW</sequence>
<evidence type="ECO:0000313" key="2">
    <source>
        <dbReference type="EMBL" id="MFI7587269.1"/>
    </source>
</evidence>
<feature type="compositionally biased region" description="Basic and acidic residues" evidence="1">
    <location>
        <begin position="75"/>
        <end position="86"/>
    </location>
</feature>
<gene>
    <name evidence="2" type="ORF">ACIB24_09365</name>
</gene>
<organism evidence="2 3">
    <name type="scientific">Spongisporangium articulatum</name>
    <dbReference type="NCBI Taxonomy" id="3362603"/>
    <lineage>
        <taxon>Bacteria</taxon>
        <taxon>Bacillati</taxon>
        <taxon>Actinomycetota</taxon>
        <taxon>Actinomycetes</taxon>
        <taxon>Kineosporiales</taxon>
        <taxon>Kineosporiaceae</taxon>
        <taxon>Spongisporangium</taxon>
    </lineage>
</organism>
<comment type="caution">
    <text evidence="2">The sequence shown here is derived from an EMBL/GenBank/DDBJ whole genome shotgun (WGS) entry which is preliminary data.</text>
</comment>
<reference evidence="2 3" key="1">
    <citation type="submission" date="2024-10" db="EMBL/GenBank/DDBJ databases">
        <title>The Natural Products Discovery Center: Release of the First 8490 Sequenced Strains for Exploring Actinobacteria Biosynthetic Diversity.</title>
        <authorList>
            <person name="Kalkreuter E."/>
            <person name="Kautsar S.A."/>
            <person name="Yang D."/>
            <person name="Bader C.D."/>
            <person name="Teijaro C.N."/>
            <person name="Fluegel L."/>
            <person name="Davis C.M."/>
            <person name="Simpson J.R."/>
            <person name="Lauterbach L."/>
            <person name="Steele A.D."/>
            <person name="Gui C."/>
            <person name="Meng S."/>
            <person name="Li G."/>
            <person name="Viehrig K."/>
            <person name="Ye F."/>
            <person name="Su P."/>
            <person name="Kiefer A.F."/>
            <person name="Nichols A."/>
            <person name="Cepeda A.J."/>
            <person name="Yan W."/>
            <person name="Fan B."/>
            <person name="Jiang Y."/>
            <person name="Adhikari A."/>
            <person name="Zheng C.-J."/>
            <person name="Schuster L."/>
            <person name="Cowan T.M."/>
            <person name="Smanski M.J."/>
            <person name="Chevrette M.G."/>
            <person name="De Carvalho L.P.S."/>
            <person name="Shen B."/>
        </authorList>
    </citation>
    <scope>NUCLEOTIDE SEQUENCE [LARGE SCALE GENOMIC DNA]</scope>
    <source>
        <strain evidence="2 3">NPDC049639</strain>
    </source>
</reference>
<keyword evidence="3" id="KW-1185">Reference proteome</keyword>
<name>A0ABW8ALM1_9ACTN</name>
<dbReference type="RefSeq" id="WP_398278553.1">
    <property type="nucleotide sequence ID" value="NZ_JBITLV010000002.1"/>
</dbReference>
<protein>
    <submittedName>
        <fullName evidence="2">Uncharacterized protein</fullName>
    </submittedName>
</protein>
<accession>A0ABW8ALM1</accession>
<proteinExistence type="predicted"/>
<dbReference type="Proteomes" id="UP001612915">
    <property type="component" value="Unassembled WGS sequence"/>
</dbReference>
<evidence type="ECO:0000313" key="3">
    <source>
        <dbReference type="Proteomes" id="UP001612915"/>
    </source>
</evidence>
<dbReference type="EMBL" id="JBITLV010000002">
    <property type="protein sequence ID" value="MFI7587269.1"/>
    <property type="molecule type" value="Genomic_DNA"/>
</dbReference>